<dbReference type="EMBL" id="MIKG01000005">
    <property type="protein sequence ID" value="RAO67260.1"/>
    <property type="molecule type" value="Genomic_DNA"/>
</dbReference>
<feature type="signal peptide" evidence="2">
    <location>
        <begin position="1"/>
        <end position="17"/>
    </location>
</feature>
<feature type="region of interest" description="Disordered" evidence="1">
    <location>
        <begin position="233"/>
        <end position="261"/>
    </location>
</feature>
<keyword evidence="2" id="KW-0732">Signal</keyword>
<proteinExistence type="predicted"/>
<organism evidence="3 4">
    <name type="scientific">Talaromyces amestolkiae</name>
    <dbReference type="NCBI Taxonomy" id="1196081"/>
    <lineage>
        <taxon>Eukaryota</taxon>
        <taxon>Fungi</taxon>
        <taxon>Dikarya</taxon>
        <taxon>Ascomycota</taxon>
        <taxon>Pezizomycotina</taxon>
        <taxon>Eurotiomycetes</taxon>
        <taxon>Eurotiomycetidae</taxon>
        <taxon>Eurotiales</taxon>
        <taxon>Trichocomaceae</taxon>
        <taxon>Talaromyces</taxon>
        <taxon>Talaromyces sect. Talaromyces</taxon>
    </lineage>
</organism>
<comment type="caution">
    <text evidence="3">The sequence shown here is derived from an EMBL/GenBank/DDBJ whole genome shotgun (WGS) entry which is preliminary data.</text>
</comment>
<evidence type="ECO:0000313" key="4">
    <source>
        <dbReference type="Proteomes" id="UP000249363"/>
    </source>
</evidence>
<gene>
    <name evidence="3" type="ORF">BHQ10_003272</name>
</gene>
<name>A0A364KUM6_TALAM</name>
<evidence type="ECO:0000256" key="1">
    <source>
        <dbReference type="SAM" id="MobiDB-lite"/>
    </source>
</evidence>
<dbReference type="PANTHER" id="PTHR36182">
    <property type="entry name" value="PROTEIN, PUTATIVE (AFU_ORTHOLOGUE AFUA_6G10930)-RELATED"/>
    <property type="match status" value="1"/>
</dbReference>
<keyword evidence="4" id="KW-1185">Reference proteome</keyword>
<dbReference type="Gene3D" id="2.70.50.70">
    <property type="match status" value="1"/>
</dbReference>
<dbReference type="GeneID" id="63792488"/>
<dbReference type="PANTHER" id="PTHR36182:SF1">
    <property type="entry name" value="PROTEIN, PUTATIVE (AFU_ORTHOLOGUE AFUA_6G10930)-RELATED"/>
    <property type="match status" value="1"/>
</dbReference>
<dbReference type="AlphaFoldDB" id="A0A364KUM6"/>
<feature type="chain" id="PRO_5016819118" description="Extracellular protein" evidence="2">
    <location>
        <begin position="18"/>
        <end position="369"/>
    </location>
</feature>
<accession>A0A364KUM6</accession>
<protein>
    <recommendedName>
        <fullName evidence="5">Extracellular protein</fullName>
    </recommendedName>
</protein>
<evidence type="ECO:0008006" key="5">
    <source>
        <dbReference type="Google" id="ProtNLM"/>
    </source>
</evidence>
<dbReference type="Proteomes" id="UP000249363">
    <property type="component" value="Unassembled WGS sequence"/>
</dbReference>
<evidence type="ECO:0000256" key="2">
    <source>
        <dbReference type="SAM" id="SignalP"/>
    </source>
</evidence>
<sequence>MKSTFAICAFLAATVSAHMQMSNPYPIRSPLNPNGDESKKDYSYTSPLDASGSNFPCKGYQTDAFVSVATYKPGSQYDLSLTGSATHGGGSCQISLSYDTGKTFTVIQSMEGGCPLTSNYTFTVPSDAPSGQALLAWTWFNKIGNREMYMNCAQVTIGGSSSKRSHVRDMMVSRADTAFSARPPIFIANVKGPGGCTTIESLEVNFPEAGPNVVGGVTGTGYTCTGSADFLGDGSSSSSSTSGSSGSSGSSGTSGSGTSIPAAAATSATSTTAPAVATVGASSASAPATTLVTSTSAPATNTILPSASSTAPKVVSSGTATSGEACSSNGAIVCGADGTTWSMCNQGALTYMGSVAAGTTCSNGSISKK</sequence>
<dbReference type="OrthoDB" id="2342176at2759"/>
<feature type="compositionally biased region" description="Low complexity" evidence="1">
    <location>
        <begin position="234"/>
        <end position="261"/>
    </location>
</feature>
<dbReference type="RefSeq" id="XP_040731776.1">
    <property type="nucleotide sequence ID" value="XM_040875510.1"/>
</dbReference>
<reference evidence="3 4" key="1">
    <citation type="journal article" date="2017" name="Biotechnol. Biofuels">
        <title>Differential beta-glucosidase expression as a function of carbon source availability in Talaromyces amestolkiae: a genomic and proteomic approach.</title>
        <authorList>
            <person name="de Eugenio L.I."/>
            <person name="Mendez-Liter J.A."/>
            <person name="Nieto-Dominguez M."/>
            <person name="Alonso L."/>
            <person name="Gil-Munoz J."/>
            <person name="Barriuso J."/>
            <person name="Prieto A."/>
            <person name="Martinez M.J."/>
        </authorList>
    </citation>
    <scope>NUCLEOTIDE SEQUENCE [LARGE SCALE GENOMIC DNA]</scope>
    <source>
        <strain evidence="3 4">CIB</strain>
    </source>
</reference>
<evidence type="ECO:0000313" key="3">
    <source>
        <dbReference type="EMBL" id="RAO67260.1"/>
    </source>
</evidence>